<keyword evidence="12 13" id="KW-0472">Membrane</keyword>
<protein>
    <recommendedName>
        <fullName evidence="14">Peptidase M50 domain-containing protein</fullName>
    </recommendedName>
</protein>
<evidence type="ECO:0000313" key="15">
    <source>
        <dbReference type="EMBL" id="OGY42440.1"/>
    </source>
</evidence>
<comment type="subcellular location">
    <subcellularLocation>
        <location evidence="2">Cell membrane</location>
        <topology evidence="2">Multi-pass membrane protein</topology>
    </subcellularLocation>
</comment>
<proteinExistence type="inferred from homology"/>
<dbReference type="GO" id="GO:0008237">
    <property type="term" value="F:metallopeptidase activity"/>
    <property type="evidence" value="ECO:0007669"/>
    <property type="project" value="UniProtKB-KW"/>
</dbReference>
<keyword evidence="8" id="KW-0378">Hydrolase</keyword>
<feature type="domain" description="Peptidase M50" evidence="14">
    <location>
        <begin position="12"/>
        <end position="117"/>
    </location>
</feature>
<comment type="caution">
    <text evidence="15">The sequence shown here is derived from an EMBL/GenBank/DDBJ whole genome shotgun (WGS) entry which is preliminary data.</text>
</comment>
<dbReference type="AlphaFoldDB" id="A0A1G1XS43"/>
<keyword evidence="10 13" id="KW-1133">Transmembrane helix</keyword>
<dbReference type="Pfam" id="PF02163">
    <property type="entry name" value="Peptidase_M50"/>
    <property type="match status" value="2"/>
</dbReference>
<evidence type="ECO:0000256" key="1">
    <source>
        <dbReference type="ARBA" id="ARBA00001947"/>
    </source>
</evidence>
<keyword evidence="7" id="KW-0479">Metal-binding</keyword>
<dbReference type="GO" id="GO:0006508">
    <property type="term" value="P:proteolysis"/>
    <property type="evidence" value="ECO:0007669"/>
    <property type="project" value="UniProtKB-KW"/>
</dbReference>
<evidence type="ECO:0000256" key="2">
    <source>
        <dbReference type="ARBA" id="ARBA00004651"/>
    </source>
</evidence>
<evidence type="ECO:0000256" key="11">
    <source>
        <dbReference type="ARBA" id="ARBA00023049"/>
    </source>
</evidence>
<evidence type="ECO:0000256" key="3">
    <source>
        <dbReference type="ARBA" id="ARBA00007931"/>
    </source>
</evidence>
<dbReference type="PANTHER" id="PTHR35864">
    <property type="entry name" value="ZINC METALLOPROTEASE MJ0611-RELATED"/>
    <property type="match status" value="1"/>
</dbReference>
<dbReference type="InterPro" id="IPR052348">
    <property type="entry name" value="Metallopeptidase_M50B"/>
</dbReference>
<organism evidence="15 16">
    <name type="scientific">Candidatus Buchananbacteria bacterium RBG_13_39_9</name>
    <dbReference type="NCBI Taxonomy" id="1797531"/>
    <lineage>
        <taxon>Bacteria</taxon>
        <taxon>Candidatus Buchananiibacteriota</taxon>
    </lineage>
</organism>
<keyword evidence="6 13" id="KW-0812">Transmembrane</keyword>
<evidence type="ECO:0000256" key="9">
    <source>
        <dbReference type="ARBA" id="ARBA00022833"/>
    </source>
</evidence>
<keyword evidence="9" id="KW-0862">Zinc</keyword>
<feature type="transmembrane region" description="Helical" evidence="13">
    <location>
        <begin position="95"/>
        <end position="118"/>
    </location>
</feature>
<feature type="transmembrane region" description="Helical" evidence="13">
    <location>
        <begin position="181"/>
        <end position="206"/>
    </location>
</feature>
<sequence>MNFDTILLVINFLAFFLALTVHEFSHALSAYYLGDKTAQHYGRLTLNPLAHIDLFGTILLPLFLIWSNAGIVFGWAKPVPVNYYNLKDPKWGPAIVSFSGPLANFIFAVFCIIILNLLNHYANLGPGNLLLTFLFILIMVNMVLMVFNLIPIPPLDGSKVLFALLPSRYDNIKLFLESNGFIILIAFLILGSNLLNLLFNFLFTLINRFI</sequence>
<dbReference type="EMBL" id="MHIA01000013">
    <property type="protein sequence ID" value="OGY42440.1"/>
    <property type="molecule type" value="Genomic_DNA"/>
</dbReference>
<comment type="cofactor">
    <cofactor evidence="1">
        <name>Zn(2+)</name>
        <dbReference type="ChEBI" id="CHEBI:29105"/>
    </cofactor>
</comment>
<name>A0A1G1XS43_9BACT</name>
<evidence type="ECO:0000256" key="10">
    <source>
        <dbReference type="ARBA" id="ARBA00022989"/>
    </source>
</evidence>
<feature type="transmembrane region" description="Helical" evidence="13">
    <location>
        <begin position="130"/>
        <end position="150"/>
    </location>
</feature>
<evidence type="ECO:0000259" key="14">
    <source>
        <dbReference type="Pfam" id="PF02163"/>
    </source>
</evidence>
<dbReference type="InterPro" id="IPR044537">
    <property type="entry name" value="Rip2-like"/>
</dbReference>
<feature type="transmembrane region" description="Helical" evidence="13">
    <location>
        <begin position="54"/>
        <end position="75"/>
    </location>
</feature>
<feature type="transmembrane region" description="Helical" evidence="13">
    <location>
        <begin position="6"/>
        <end position="33"/>
    </location>
</feature>
<evidence type="ECO:0000313" key="16">
    <source>
        <dbReference type="Proteomes" id="UP000176260"/>
    </source>
</evidence>
<dbReference type="InterPro" id="IPR008915">
    <property type="entry name" value="Peptidase_M50"/>
</dbReference>
<feature type="domain" description="Peptidase M50" evidence="14">
    <location>
        <begin position="130"/>
        <end position="187"/>
    </location>
</feature>
<evidence type="ECO:0000256" key="13">
    <source>
        <dbReference type="SAM" id="Phobius"/>
    </source>
</evidence>
<gene>
    <name evidence="15" type="ORF">A2Y67_00140</name>
</gene>
<dbReference type="GO" id="GO:0005886">
    <property type="term" value="C:plasma membrane"/>
    <property type="evidence" value="ECO:0007669"/>
    <property type="project" value="UniProtKB-SubCell"/>
</dbReference>
<evidence type="ECO:0000256" key="5">
    <source>
        <dbReference type="ARBA" id="ARBA00022670"/>
    </source>
</evidence>
<dbReference type="PANTHER" id="PTHR35864:SF1">
    <property type="entry name" value="ZINC METALLOPROTEASE YWHC-RELATED"/>
    <property type="match status" value="1"/>
</dbReference>
<reference evidence="15 16" key="1">
    <citation type="journal article" date="2016" name="Nat. Commun.">
        <title>Thousands of microbial genomes shed light on interconnected biogeochemical processes in an aquifer system.</title>
        <authorList>
            <person name="Anantharaman K."/>
            <person name="Brown C.T."/>
            <person name="Hug L.A."/>
            <person name="Sharon I."/>
            <person name="Castelle C.J."/>
            <person name="Probst A.J."/>
            <person name="Thomas B.C."/>
            <person name="Singh A."/>
            <person name="Wilkins M.J."/>
            <person name="Karaoz U."/>
            <person name="Brodie E.L."/>
            <person name="Williams K.H."/>
            <person name="Hubbard S.S."/>
            <person name="Banfield J.F."/>
        </authorList>
    </citation>
    <scope>NUCLEOTIDE SEQUENCE [LARGE SCALE GENOMIC DNA]</scope>
</reference>
<dbReference type="CDD" id="cd06158">
    <property type="entry name" value="S2P-M50_like_1"/>
    <property type="match status" value="1"/>
</dbReference>
<dbReference type="Proteomes" id="UP000176260">
    <property type="component" value="Unassembled WGS sequence"/>
</dbReference>
<keyword evidence="11" id="KW-0482">Metalloprotease</keyword>
<dbReference type="GO" id="GO:0046872">
    <property type="term" value="F:metal ion binding"/>
    <property type="evidence" value="ECO:0007669"/>
    <property type="project" value="UniProtKB-KW"/>
</dbReference>
<keyword evidence="4" id="KW-1003">Cell membrane</keyword>
<accession>A0A1G1XS43</accession>
<evidence type="ECO:0000256" key="4">
    <source>
        <dbReference type="ARBA" id="ARBA00022475"/>
    </source>
</evidence>
<keyword evidence="5" id="KW-0645">Protease</keyword>
<evidence type="ECO:0000256" key="6">
    <source>
        <dbReference type="ARBA" id="ARBA00022692"/>
    </source>
</evidence>
<evidence type="ECO:0000256" key="7">
    <source>
        <dbReference type="ARBA" id="ARBA00022723"/>
    </source>
</evidence>
<comment type="similarity">
    <text evidence="3">Belongs to the peptidase M50B family.</text>
</comment>
<evidence type="ECO:0000256" key="12">
    <source>
        <dbReference type="ARBA" id="ARBA00023136"/>
    </source>
</evidence>
<evidence type="ECO:0000256" key="8">
    <source>
        <dbReference type="ARBA" id="ARBA00022801"/>
    </source>
</evidence>